<dbReference type="InterPro" id="IPR012337">
    <property type="entry name" value="RNaseH-like_sf"/>
</dbReference>
<dbReference type="InterPro" id="IPR057670">
    <property type="entry name" value="SH3_retrovirus"/>
</dbReference>
<evidence type="ECO:0000256" key="3">
    <source>
        <dbReference type="SAM" id="MobiDB-lite"/>
    </source>
</evidence>
<evidence type="ECO:0000313" key="6">
    <source>
        <dbReference type="EMBL" id="KAJ9555288.1"/>
    </source>
</evidence>
<dbReference type="GO" id="GO:0046872">
    <property type="term" value="F:metal ion binding"/>
    <property type="evidence" value="ECO:0007669"/>
    <property type="project" value="UniProtKB-KW"/>
</dbReference>
<feature type="compositionally biased region" description="Polar residues" evidence="3">
    <location>
        <begin position="370"/>
        <end position="408"/>
    </location>
</feature>
<accession>A0AA38TE23</accession>
<sequence length="430" mass="49341">MTIRYTPQHNGVAERSKNLDNCFWVEVVACACYLINRTSTKSLSNKTPQEAWSGYKPIVAHLRTFGVLHTEKSKAYKLFNPVTRKTIISRDVVFEENKAWDKSLQDDSHTTQISNEIDTQNEKKTDQGDQDLTSVNTPTVSTFKRIDLDEGADFALYSDADPLSFEEAYQDQKWKDAMDKEIEAIMKNNNTWVLVDLPKNHKPIGVKWIYKTKLNERGKVDRYKARLVVKGYTQKYGIDYQKVFAPVIRLETVRLVLALAAQHNWKVHQMDVKAVFLNGNLEEDVYTEQPEGYIKRGEEHKTKLDKTIFVGYSEKSKLFNPVTRKTIISRDVVFEENKAWDKSLHDDSHTRHISNEIDTQNEKKTDQGDQDLTSVNTPTVSSLMNDQDDQGTTNAASSSKSPTRTTFKPEQPDSKNSRNPIIDSMNTPKY</sequence>
<evidence type="ECO:0000256" key="1">
    <source>
        <dbReference type="ARBA" id="ARBA00022723"/>
    </source>
</evidence>
<protein>
    <recommendedName>
        <fullName evidence="8">Reverse transcriptase Ty1/copia-type domain-containing protein</fullName>
    </recommendedName>
</protein>
<dbReference type="Pfam" id="PF07727">
    <property type="entry name" value="RVT_2"/>
    <property type="match status" value="1"/>
</dbReference>
<feature type="region of interest" description="Disordered" evidence="3">
    <location>
        <begin position="343"/>
        <end position="430"/>
    </location>
</feature>
<dbReference type="InterPro" id="IPR039537">
    <property type="entry name" value="Retrotran_Ty1/copia-like"/>
</dbReference>
<proteinExistence type="predicted"/>
<evidence type="ECO:0000259" key="5">
    <source>
        <dbReference type="Pfam" id="PF25597"/>
    </source>
</evidence>
<dbReference type="Proteomes" id="UP001172457">
    <property type="component" value="Chromosome 3"/>
</dbReference>
<feature type="domain" description="Reverse transcriptase Ty1/copia-type" evidence="4">
    <location>
        <begin position="189"/>
        <end position="316"/>
    </location>
</feature>
<evidence type="ECO:0000259" key="4">
    <source>
        <dbReference type="Pfam" id="PF07727"/>
    </source>
</evidence>
<reference evidence="6" key="1">
    <citation type="submission" date="2023-03" db="EMBL/GenBank/DDBJ databases">
        <title>Chromosome-scale reference genome and RAD-based genetic map of yellow starthistle (Centaurea solstitialis) reveal putative structural variation and QTLs associated with invader traits.</title>
        <authorList>
            <person name="Reatini B."/>
            <person name="Cang F.A."/>
            <person name="Jiang Q."/>
            <person name="Mckibben M.T.W."/>
            <person name="Barker M.S."/>
            <person name="Rieseberg L.H."/>
            <person name="Dlugosch K.M."/>
        </authorList>
    </citation>
    <scope>NUCLEOTIDE SEQUENCE</scope>
    <source>
        <strain evidence="6">CAN-66</strain>
        <tissue evidence="6">Leaf</tissue>
    </source>
</reference>
<gene>
    <name evidence="6" type="ORF">OSB04_009902</name>
</gene>
<keyword evidence="7" id="KW-1185">Reference proteome</keyword>
<feature type="region of interest" description="Disordered" evidence="3">
    <location>
        <begin position="105"/>
        <end position="136"/>
    </location>
</feature>
<dbReference type="GO" id="GO:0003676">
    <property type="term" value="F:nucleic acid binding"/>
    <property type="evidence" value="ECO:0007669"/>
    <property type="project" value="InterPro"/>
</dbReference>
<evidence type="ECO:0008006" key="8">
    <source>
        <dbReference type="Google" id="ProtNLM"/>
    </source>
</evidence>
<keyword evidence="2" id="KW-0378">Hydrolase</keyword>
<feature type="compositionally biased region" description="Basic and acidic residues" evidence="3">
    <location>
        <begin position="343"/>
        <end position="367"/>
    </location>
</feature>
<name>A0AA38TE23_9ASTR</name>
<dbReference type="Gene3D" id="3.30.420.10">
    <property type="entry name" value="Ribonuclease H-like superfamily/Ribonuclease H"/>
    <property type="match status" value="1"/>
</dbReference>
<dbReference type="SUPFAM" id="SSF53098">
    <property type="entry name" value="Ribonuclease H-like"/>
    <property type="match status" value="1"/>
</dbReference>
<evidence type="ECO:0000313" key="7">
    <source>
        <dbReference type="Proteomes" id="UP001172457"/>
    </source>
</evidence>
<dbReference type="InterPro" id="IPR036397">
    <property type="entry name" value="RNaseH_sf"/>
</dbReference>
<dbReference type="PANTHER" id="PTHR42648">
    <property type="entry name" value="TRANSPOSASE, PUTATIVE-RELATED"/>
    <property type="match status" value="1"/>
</dbReference>
<dbReference type="Pfam" id="PF25597">
    <property type="entry name" value="SH3_retrovirus"/>
    <property type="match status" value="1"/>
</dbReference>
<dbReference type="GO" id="GO:0016787">
    <property type="term" value="F:hydrolase activity"/>
    <property type="evidence" value="ECO:0007669"/>
    <property type="project" value="UniProtKB-KW"/>
</dbReference>
<evidence type="ECO:0000256" key="2">
    <source>
        <dbReference type="ARBA" id="ARBA00022801"/>
    </source>
</evidence>
<dbReference type="PANTHER" id="PTHR42648:SF18">
    <property type="entry name" value="RETROTRANSPOSON, UNCLASSIFIED-LIKE PROTEIN"/>
    <property type="match status" value="1"/>
</dbReference>
<organism evidence="6 7">
    <name type="scientific">Centaurea solstitialis</name>
    <name type="common">yellow star-thistle</name>
    <dbReference type="NCBI Taxonomy" id="347529"/>
    <lineage>
        <taxon>Eukaryota</taxon>
        <taxon>Viridiplantae</taxon>
        <taxon>Streptophyta</taxon>
        <taxon>Embryophyta</taxon>
        <taxon>Tracheophyta</taxon>
        <taxon>Spermatophyta</taxon>
        <taxon>Magnoliopsida</taxon>
        <taxon>eudicotyledons</taxon>
        <taxon>Gunneridae</taxon>
        <taxon>Pentapetalae</taxon>
        <taxon>asterids</taxon>
        <taxon>campanulids</taxon>
        <taxon>Asterales</taxon>
        <taxon>Asteraceae</taxon>
        <taxon>Carduoideae</taxon>
        <taxon>Cardueae</taxon>
        <taxon>Centaureinae</taxon>
        <taxon>Centaurea</taxon>
    </lineage>
</organism>
<comment type="caution">
    <text evidence="6">The sequence shown here is derived from an EMBL/GenBank/DDBJ whole genome shotgun (WGS) entry which is preliminary data.</text>
</comment>
<keyword evidence="1" id="KW-0479">Metal-binding</keyword>
<dbReference type="InterPro" id="IPR013103">
    <property type="entry name" value="RVT_2"/>
</dbReference>
<feature type="domain" description="Retroviral polymerase SH3-like" evidence="5">
    <location>
        <begin position="71"/>
        <end position="105"/>
    </location>
</feature>
<dbReference type="AlphaFoldDB" id="A0AA38TE23"/>
<dbReference type="EMBL" id="JARYMX010000003">
    <property type="protein sequence ID" value="KAJ9555288.1"/>
    <property type="molecule type" value="Genomic_DNA"/>
</dbReference>